<evidence type="ECO:0000313" key="6">
    <source>
        <dbReference type="EMBL" id="MXP21722.1"/>
    </source>
</evidence>
<name>A0A6L7GQ36_9ACTN</name>
<dbReference type="InterPro" id="IPR009057">
    <property type="entry name" value="Homeodomain-like_sf"/>
</dbReference>
<keyword evidence="1" id="KW-0805">Transcription regulation</keyword>
<dbReference type="PANTHER" id="PTHR30055">
    <property type="entry name" value="HTH-TYPE TRANSCRIPTIONAL REGULATOR RUTR"/>
    <property type="match status" value="1"/>
</dbReference>
<reference evidence="6 7" key="1">
    <citation type="submission" date="2019-11" db="EMBL/GenBank/DDBJ databases">
        <title>Gordonia sp. nov., a novel actinobacterium isolated from mangrove soil in Hainan.</title>
        <authorList>
            <person name="Huang X."/>
            <person name="Xie Y."/>
            <person name="Chu X."/>
            <person name="Xiao K."/>
        </authorList>
    </citation>
    <scope>NUCLEOTIDE SEQUENCE [LARGE SCALE GENOMIC DNA]</scope>
    <source>
        <strain evidence="6 7">HNM0687</strain>
    </source>
</reference>
<sequence length="216" mass="23178">MLRPAEAHCQERSFSFIRPPPTMCVVPKISEEVRAARRAHILDAARACFLTRGFHQTSMDDILRAADVSAGAAYRYFAGKGEIIEAVAGETVTGLTSRIESMAAEDPPPNLPDVMRRLVHLIDDVADDSGRLALIVWGEAQTDPVIGELARGELLRLRRVLQSLVAQSEPGNNATPESAAAVVYSLLAGFLVQRRVIGSADAEAYAATAAALVSDL</sequence>
<accession>A0A6L7GQ36</accession>
<dbReference type="PROSITE" id="PS50977">
    <property type="entry name" value="HTH_TETR_2"/>
    <property type="match status" value="1"/>
</dbReference>
<dbReference type="GO" id="GO:0003700">
    <property type="term" value="F:DNA-binding transcription factor activity"/>
    <property type="evidence" value="ECO:0007669"/>
    <property type="project" value="TreeGrafter"/>
</dbReference>
<keyword evidence="3" id="KW-0804">Transcription</keyword>
<dbReference type="InterPro" id="IPR050109">
    <property type="entry name" value="HTH-type_TetR-like_transc_reg"/>
</dbReference>
<dbReference type="EMBL" id="WMBR01000002">
    <property type="protein sequence ID" value="MXP21722.1"/>
    <property type="molecule type" value="Genomic_DNA"/>
</dbReference>
<dbReference type="PRINTS" id="PR00455">
    <property type="entry name" value="HTHTETR"/>
</dbReference>
<dbReference type="Gene3D" id="1.10.357.10">
    <property type="entry name" value="Tetracycline Repressor, domain 2"/>
    <property type="match status" value="1"/>
</dbReference>
<feature type="DNA-binding region" description="H-T-H motif" evidence="4">
    <location>
        <begin position="58"/>
        <end position="77"/>
    </location>
</feature>
<keyword evidence="7" id="KW-1185">Reference proteome</keyword>
<feature type="domain" description="HTH tetR-type" evidence="5">
    <location>
        <begin position="35"/>
        <end position="95"/>
    </location>
</feature>
<protein>
    <submittedName>
        <fullName evidence="6">TetR family transcriptional regulator</fullName>
    </submittedName>
</protein>
<dbReference type="SUPFAM" id="SSF46689">
    <property type="entry name" value="Homeodomain-like"/>
    <property type="match status" value="1"/>
</dbReference>
<proteinExistence type="predicted"/>
<dbReference type="AlphaFoldDB" id="A0A6L7GQ36"/>
<dbReference type="InterPro" id="IPR001647">
    <property type="entry name" value="HTH_TetR"/>
</dbReference>
<evidence type="ECO:0000256" key="2">
    <source>
        <dbReference type="ARBA" id="ARBA00023125"/>
    </source>
</evidence>
<dbReference type="PANTHER" id="PTHR30055:SF234">
    <property type="entry name" value="HTH-TYPE TRANSCRIPTIONAL REGULATOR BETI"/>
    <property type="match status" value="1"/>
</dbReference>
<evidence type="ECO:0000256" key="3">
    <source>
        <dbReference type="ARBA" id="ARBA00023163"/>
    </source>
</evidence>
<evidence type="ECO:0000256" key="1">
    <source>
        <dbReference type="ARBA" id="ARBA00023015"/>
    </source>
</evidence>
<dbReference type="GO" id="GO:0000976">
    <property type="term" value="F:transcription cis-regulatory region binding"/>
    <property type="evidence" value="ECO:0007669"/>
    <property type="project" value="TreeGrafter"/>
</dbReference>
<dbReference type="SUPFAM" id="SSF48498">
    <property type="entry name" value="Tetracyclin repressor-like, C-terminal domain"/>
    <property type="match status" value="1"/>
</dbReference>
<dbReference type="InterPro" id="IPR023772">
    <property type="entry name" value="DNA-bd_HTH_TetR-type_CS"/>
</dbReference>
<gene>
    <name evidence="6" type="ORF">GIY30_10220</name>
</gene>
<dbReference type="Pfam" id="PF00440">
    <property type="entry name" value="TetR_N"/>
    <property type="match status" value="1"/>
</dbReference>
<dbReference type="InterPro" id="IPR036271">
    <property type="entry name" value="Tet_transcr_reg_TetR-rel_C_sf"/>
</dbReference>
<keyword evidence="2 4" id="KW-0238">DNA-binding</keyword>
<evidence type="ECO:0000259" key="5">
    <source>
        <dbReference type="PROSITE" id="PS50977"/>
    </source>
</evidence>
<comment type="caution">
    <text evidence="6">The sequence shown here is derived from an EMBL/GenBank/DDBJ whole genome shotgun (WGS) entry which is preliminary data.</text>
</comment>
<evidence type="ECO:0000256" key="4">
    <source>
        <dbReference type="PROSITE-ProRule" id="PRU00335"/>
    </source>
</evidence>
<evidence type="ECO:0000313" key="7">
    <source>
        <dbReference type="Proteomes" id="UP000475545"/>
    </source>
</evidence>
<dbReference type="Proteomes" id="UP000475545">
    <property type="component" value="Unassembled WGS sequence"/>
</dbReference>
<dbReference type="PROSITE" id="PS01081">
    <property type="entry name" value="HTH_TETR_1"/>
    <property type="match status" value="1"/>
</dbReference>
<organism evidence="6 7">
    <name type="scientific">Gordonia mangrovi</name>
    <dbReference type="NCBI Taxonomy" id="2665643"/>
    <lineage>
        <taxon>Bacteria</taxon>
        <taxon>Bacillati</taxon>
        <taxon>Actinomycetota</taxon>
        <taxon>Actinomycetes</taxon>
        <taxon>Mycobacteriales</taxon>
        <taxon>Gordoniaceae</taxon>
        <taxon>Gordonia</taxon>
    </lineage>
</organism>